<dbReference type="AlphaFoldDB" id="A0A5N7A160"/>
<protein>
    <submittedName>
        <fullName evidence="1">Uncharacterized protein</fullName>
    </submittedName>
</protein>
<evidence type="ECO:0000313" key="1">
    <source>
        <dbReference type="EMBL" id="KAE8362240.1"/>
    </source>
</evidence>
<sequence>MAVSVGKLISCAFALGVISPVVSSAIGSSWFCPCFCWDDPRRDCKGVSSSFKVSKPLSVVLLGFLLSRIFSSLYPEIPEAILPKLTDLARLLRCSCWTVPVLPGTAPPD</sequence>
<reference evidence="1 2" key="1">
    <citation type="submission" date="2019-04" db="EMBL/GenBank/DDBJ databases">
        <title>Friends and foes A comparative genomics studyof 23 Aspergillus species from section Flavi.</title>
        <authorList>
            <consortium name="DOE Joint Genome Institute"/>
            <person name="Kjaerbolling I."/>
            <person name="Vesth T."/>
            <person name="Frisvad J.C."/>
            <person name="Nybo J.L."/>
            <person name="Theobald S."/>
            <person name="Kildgaard S."/>
            <person name="Isbrandt T."/>
            <person name="Kuo A."/>
            <person name="Sato A."/>
            <person name="Lyhne E.K."/>
            <person name="Kogle M.E."/>
            <person name="Wiebenga A."/>
            <person name="Kun R.S."/>
            <person name="Lubbers R.J."/>
            <person name="Makela M.R."/>
            <person name="Barry K."/>
            <person name="Chovatia M."/>
            <person name="Clum A."/>
            <person name="Daum C."/>
            <person name="Haridas S."/>
            <person name="He G."/>
            <person name="LaButti K."/>
            <person name="Lipzen A."/>
            <person name="Mondo S."/>
            <person name="Riley R."/>
            <person name="Salamov A."/>
            <person name="Simmons B.A."/>
            <person name="Magnuson J.K."/>
            <person name="Henrissat B."/>
            <person name="Mortensen U.H."/>
            <person name="Larsen T.O."/>
            <person name="Devries R.P."/>
            <person name="Grigoriev I.V."/>
            <person name="Machida M."/>
            <person name="Baker S.E."/>
            <person name="Andersen M.R."/>
        </authorList>
    </citation>
    <scope>NUCLEOTIDE SEQUENCE [LARGE SCALE GENOMIC DNA]</scope>
    <source>
        <strain evidence="1 2">CBS 763.97</strain>
    </source>
</reference>
<keyword evidence="2" id="KW-1185">Reference proteome</keyword>
<dbReference type="GeneID" id="43652176"/>
<gene>
    <name evidence="1" type="ORF">BDV27DRAFT_131858</name>
</gene>
<name>A0A5N7A160_9EURO</name>
<accession>A0A5N7A160</accession>
<dbReference type="Proteomes" id="UP000326268">
    <property type="component" value="Unassembled WGS sequence"/>
</dbReference>
<evidence type="ECO:0000313" key="2">
    <source>
        <dbReference type="Proteomes" id="UP000326268"/>
    </source>
</evidence>
<dbReference type="RefSeq" id="XP_031925321.1">
    <property type="nucleotide sequence ID" value="XM_032067730.1"/>
</dbReference>
<organism evidence="1 2">
    <name type="scientific">Aspergillus caelatus</name>
    <dbReference type="NCBI Taxonomy" id="61420"/>
    <lineage>
        <taxon>Eukaryota</taxon>
        <taxon>Fungi</taxon>
        <taxon>Dikarya</taxon>
        <taxon>Ascomycota</taxon>
        <taxon>Pezizomycotina</taxon>
        <taxon>Eurotiomycetes</taxon>
        <taxon>Eurotiomycetidae</taxon>
        <taxon>Eurotiales</taxon>
        <taxon>Aspergillaceae</taxon>
        <taxon>Aspergillus</taxon>
        <taxon>Aspergillus subgen. Circumdati</taxon>
    </lineage>
</organism>
<proteinExistence type="predicted"/>
<dbReference type="EMBL" id="ML737710">
    <property type="protein sequence ID" value="KAE8362240.1"/>
    <property type="molecule type" value="Genomic_DNA"/>
</dbReference>